<gene>
    <name evidence="1" type="ORF">DPCES_2613</name>
</gene>
<protein>
    <submittedName>
        <fullName evidence="1">Uncharacterized protein</fullName>
    </submittedName>
</protein>
<dbReference type="RefSeq" id="WP_208925731.1">
    <property type="nucleotide sequence ID" value="NZ_LK996017.1"/>
</dbReference>
<dbReference type="PATRIC" id="fig|49338.4.peg.2804"/>
<proteinExistence type="predicted"/>
<dbReference type="AlphaFoldDB" id="A0A098B2A8"/>
<evidence type="ECO:0000313" key="1">
    <source>
        <dbReference type="EMBL" id="CDX02500.1"/>
    </source>
</evidence>
<sequence length="69" mass="7895">MKFQSLIPQNINNENIADLSQKVNSLTDKEFDDFIVAYLTGDKEFTKIDNLLKVGIIVSKALQEHTMEH</sequence>
<reference evidence="1" key="1">
    <citation type="submission" date="2014-07" db="EMBL/GenBank/DDBJ databases">
        <authorList>
            <person name="Hornung V.Bastian."/>
        </authorList>
    </citation>
    <scope>NUCLEOTIDE SEQUENCE</scope>
    <source>
        <strain evidence="1">PCE-S</strain>
    </source>
</reference>
<name>A0A098B2A8_DESHA</name>
<dbReference type="EMBL" id="LK996017">
    <property type="protein sequence ID" value="CDX02500.1"/>
    <property type="molecule type" value="Genomic_DNA"/>
</dbReference>
<accession>A0A098B2A8</accession>
<organism evidence="1">
    <name type="scientific">Desulfitobacterium hafniense</name>
    <name type="common">Desulfitobacterium frappieri</name>
    <dbReference type="NCBI Taxonomy" id="49338"/>
    <lineage>
        <taxon>Bacteria</taxon>
        <taxon>Bacillati</taxon>
        <taxon>Bacillota</taxon>
        <taxon>Clostridia</taxon>
        <taxon>Eubacteriales</taxon>
        <taxon>Desulfitobacteriaceae</taxon>
        <taxon>Desulfitobacterium</taxon>
    </lineage>
</organism>